<dbReference type="PRINTS" id="PR00502">
    <property type="entry name" value="NUDIXFAMILY"/>
</dbReference>
<dbReference type="Pfam" id="PF00293">
    <property type="entry name" value="NUDIX"/>
    <property type="match status" value="1"/>
</dbReference>
<feature type="domain" description="Nudix hydrolase" evidence="4">
    <location>
        <begin position="30"/>
        <end position="170"/>
    </location>
</feature>
<dbReference type="PANTHER" id="PTHR43736:SF1">
    <property type="entry name" value="DIHYDRONEOPTERIN TRIPHOSPHATE DIPHOSPHATASE"/>
    <property type="match status" value="1"/>
</dbReference>
<protein>
    <submittedName>
        <fullName evidence="5">8-oxo-dGTP pyrophosphatase MutT (NUDIX family)</fullName>
    </submittedName>
</protein>
<dbReference type="SUPFAM" id="SSF55811">
    <property type="entry name" value="Nudix"/>
    <property type="match status" value="1"/>
</dbReference>
<dbReference type="GO" id="GO:0016787">
    <property type="term" value="F:hydrolase activity"/>
    <property type="evidence" value="ECO:0007669"/>
    <property type="project" value="UniProtKB-KW"/>
</dbReference>
<dbReference type="Gene3D" id="3.90.79.10">
    <property type="entry name" value="Nucleoside Triphosphate Pyrophosphohydrolase"/>
    <property type="match status" value="1"/>
</dbReference>
<sequence length="173" mass="18941">MTAEILASETVPWIPAEHRLDVVRAGHLPPTEQTTTAFVLAVDGARRTLLTYVDRPDRGWEMPGGHRDPGEAAAATALRELAEETGLRLRPADLEVFAWLRIRLTGPVPDGYRYAPLTYMVVFAARVPGEGPPTAPAPGSECTRAGWFPPEEVERRCAPNAWLAAHRALIATR</sequence>
<organism evidence="5 6">
    <name type="scientific">Actinomadura namibiensis</name>
    <dbReference type="NCBI Taxonomy" id="182080"/>
    <lineage>
        <taxon>Bacteria</taxon>
        <taxon>Bacillati</taxon>
        <taxon>Actinomycetota</taxon>
        <taxon>Actinomycetes</taxon>
        <taxon>Streptosporangiales</taxon>
        <taxon>Thermomonosporaceae</taxon>
        <taxon>Actinomadura</taxon>
    </lineage>
</organism>
<evidence type="ECO:0000256" key="2">
    <source>
        <dbReference type="ARBA" id="ARBA00022801"/>
    </source>
</evidence>
<dbReference type="Proteomes" id="UP000572680">
    <property type="component" value="Unassembled WGS sequence"/>
</dbReference>
<proteinExistence type="inferred from homology"/>
<accession>A0A7W3QLE6</accession>
<keyword evidence="2 3" id="KW-0378">Hydrolase</keyword>
<comment type="caution">
    <text evidence="5">The sequence shown here is derived from an EMBL/GenBank/DDBJ whole genome shotgun (WGS) entry which is preliminary data.</text>
</comment>
<evidence type="ECO:0000256" key="1">
    <source>
        <dbReference type="ARBA" id="ARBA00005582"/>
    </source>
</evidence>
<dbReference type="AlphaFoldDB" id="A0A7W3QLE6"/>
<comment type="similarity">
    <text evidence="1 3">Belongs to the Nudix hydrolase family.</text>
</comment>
<dbReference type="InterPro" id="IPR015797">
    <property type="entry name" value="NUDIX_hydrolase-like_dom_sf"/>
</dbReference>
<dbReference type="EMBL" id="JACJIA010000003">
    <property type="protein sequence ID" value="MBA8950908.1"/>
    <property type="molecule type" value="Genomic_DNA"/>
</dbReference>
<evidence type="ECO:0000313" key="5">
    <source>
        <dbReference type="EMBL" id="MBA8950908.1"/>
    </source>
</evidence>
<reference evidence="5 6" key="1">
    <citation type="submission" date="2020-08" db="EMBL/GenBank/DDBJ databases">
        <title>Genomic Encyclopedia of Type Strains, Phase IV (KMG-IV): sequencing the most valuable type-strain genomes for metagenomic binning, comparative biology and taxonomic classification.</title>
        <authorList>
            <person name="Goeker M."/>
        </authorList>
    </citation>
    <scope>NUCLEOTIDE SEQUENCE [LARGE SCALE GENOMIC DNA]</scope>
    <source>
        <strain evidence="5 6">DSM 44197</strain>
    </source>
</reference>
<dbReference type="InterPro" id="IPR000086">
    <property type="entry name" value="NUDIX_hydrolase_dom"/>
</dbReference>
<evidence type="ECO:0000256" key="3">
    <source>
        <dbReference type="RuleBase" id="RU003476"/>
    </source>
</evidence>
<evidence type="ECO:0000259" key="4">
    <source>
        <dbReference type="PROSITE" id="PS51462"/>
    </source>
</evidence>
<dbReference type="PANTHER" id="PTHR43736">
    <property type="entry name" value="ADP-RIBOSE PYROPHOSPHATASE"/>
    <property type="match status" value="1"/>
</dbReference>
<dbReference type="RefSeq" id="WP_182843316.1">
    <property type="nucleotide sequence ID" value="NZ_BAAALP010000039.1"/>
</dbReference>
<name>A0A7W3QLE6_ACTNM</name>
<gene>
    <name evidence="5" type="ORF">HNR61_002539</name>
</gene>
<evidence type="ECO:0000313" key="6">
    <source>
        <dbReference type="Proteomes" id="UP000572680"/>
    </source>
</evidence>
<dbReference type="PROSITE" id="PS51462">
    <property type="entry name" value="NUDIX"/>
    <property type="match status" value="1"/>
</dbReference>
<dbReference type="InterPro" id="IPR020476">
    <property type="entry name" value="Nudix_hydrolase"/>
</dbReference>
<dbReference type="CDD" id="cd02883">
    <property type="entry name" value="NUDIX_Hydrolase"/>
    <property type="match status" value="1"/>
</dbReference>
<keyword evidence="6" id="KW-1185">Reference proteome</keyword>
<dbReference type="PROSITE" id="PS00893">
    <property type="entry name" value="NUDIX_BOX"/>
    <property type="match status" value="1"/>
</dbReference>
<dbReference type="InterPro" id="IPR020084">
    <property type="entry name" value="NUDIX_hydrolase_CS"/>
</dbReference>